<dbReference type="HAMAP" id="MF_01145">
    <property type="entry name" value="Foldase_PrsA"/>
    <property type="match status" value="1"/>
</dbReference>
<evidence type="ECO:0000313" key="14">
    <source>
        <dbReference type="EMBL" id="KRT93123.1"/>
    </source>
</evidence>
<dbReference type="EC" id="5.2.1.8" evidence="11"/>
<evidence type="ECO:0000256" key="1">
    <source>
        <dbReference type="ARBA" id="ARBA00000971"/>
    </source>
</evidence>
<organism evidence="14 16">
    <name type="scientific">Bacillus glycinifermentans</name>
    <dbReference type="NCBI Taxonomy" id="1664069"/>
    <lineage>
        <taxon>Bacteria</taxon>
        <taxon>Bacillati</taxon>
        <taxon>Bacillota</taxon>
        <taxon>Bacilli</taxon>
        <taxon>Bacillales</taxon>
        <taxon>Bacillaceae</taxon>
        <taxon>Bacillus</taxon>
    </lineage>
</organism>
<dbReference type="PANTHER" id="PTHR47245:SF1">
    <property type="entry name" value="FOLDASE PROTEIN PRSA"/>
    <property type="match status" value="1"/>
</dbReference>
<dbReference type="Pfam" id="PF13616">
    <property type="entry name" value="Rotamase_3"/>
    <property type="match status" value="1"/>
</dbReference>
<dbReference type="STRING" id="1664069.BGLY_1108"/>
<dbReference type="PROSITE" id="PS50198">
    <property type="entry name" value="PPIC_PPIASE_2"/>
    <property type="match status" value="1"/>
</dbReference>
<name>A0A0T6BNB5_9BACI</name>
<evidence type="ECO:0000313" key="15">
    <source>
        <dbReference type="EMBL" id="MEC0487711.1"/>
    </source>
</evidence>
<evidence type="ECO:0000256" key="2">
    <source>
        <dbReference type="ARBA" id="ARBA00004193"/>
    </source>
</evidence>
<evidence type="ECO:0000256" key="11">
    <source>
        <dbReference type="HAMAP-Rule" id="MF_01145"/>
    </source>
</evidence>
<dbReference type="InterPro" id="IPR023058">
    <property type="entry name" value="PPIase_PpiC_CS"/>
</dbReference>
<keyword evidence="17" id="KW-1185">Reference proteome</keyword>
<comment type="similarity">
    <text evidence="3 11">Belongs to the PrsA family.</text>
</comment>
<evidence type="ECO:0000256" key="8">
    <source>
        <dbReference type="ARBA" id="ARBA00023139"/>
    </source>
</evidence>
<comment type="function">
    <text evidence="11">Plays a major role in protein secretion by helping the post-translocational extracellular folding of several secreted proteins.</text>
</comment>
<keyword evidence="5 11" id="KW-0732">Signal</keyword>
<protein>
    <recommendedName>
        <fullName evidence="11">Foldase protein PrsA</fullName>
        <ecNumber evidence="11">5.2.1.8</ecNumber>
    </recommendedName>
</protein>
<dbReference type="Proteomes" id="UP001341297">
    <property type="component" value="Unassembled WGS sequence"/>
</dbReference>
<dbReference type="PROSITE" id="PS51257">
    <property type="entry name" value="PROKAR_LIPOPROTEIN"/>
    <property type="match status" value="1"/>
</dbReference>
<keyword evidence="6 11" id="KW-0697">Rotamase</keyword>
<evidence type="ECO:0000313" key="16">
    <source>
        <dbReference type="Proteomes" id="UP000036168"/>
    </source>
</evidence>
<dbReference type="AlphaFoldDB" id="A0A0T6BNB5"/>
<dbReference type="GO" id="GO:0003755">
    <property type="term" value="F:peptidyl-prolyl cis-trans isomerase activity"/>
    <property type="evidence" value="ECO:0007669"/>
    <property type="project" value="UniProtKB-UniRule"/>
</dbReference>
<dbReference type="PROSITE" id="PS01096">
    <property type="entry name" value="PPIC_PPIASE_1"/>
    <property type="match status" value="1"/>
</dbReference>
<evidence type="ECO:0000256" key="7">
    <source>
        <dbReference type="ARBA" id="ARBA00023136"/>
    </source>
</evidence>
<comment type="caution">
    <text evidence="14">The sequence shown here is derived from an EMBL/GenBank/DDBJ whole genome shotgun (WGS) entry which is preliminary data.</text>
</comment>
<dbReference type="Gene3D" id="3.10.50.40">
    <property type="match status" value="1"/>
</dbReference>
<dbReference type="InterPro" id="IPR027304">
    <property type="entry name" value="Trigger_fact/SurA_dom_sf"/>
</dbReference>
<evidence type="ECO:0000313" key="17">
    <source>
        <dbReference type="Proteomes" id="UP001341297"/>
    </source>
</evidence>
<dbReference type="EMBL" id="LECW02000022">
    <property type="protein sequence ID" value="KRT93123.1"/>
    <property type="molecule type" value="Genomic_DNA"/>
</dbReference>
<dbReference type="OrthoDB" id="14196at2"/>
<dbReference type="Proteomes" id="UP000036168">
    <property type="component" value="Unassembled WGS sequence"/>
</dbReference>
<gene>
    <name evidence="11 14" type="primary">prsA</name>
    <name evidence="14" type="ORF">AB447_219410</name>
    <name evidence="15" type="ORF">P8828_23470</name>
</gene>
<dbReference type="InterPro" id="IPR000297">
    <property type="entry name" value="PPIase_PpiC"/>
</dbReference>
<evidence type="ECO:0000256" key="3">
    <source>
        <dbReference type="ARBA" id="ARBA00006071"/>
    </source>
</evidence>
<keyword evidence="8 11" id="KW-0564">Palmitate</keyword>
<feature type="chain" id="PRO_5044546923" description="Foldase protein PrsA" evidence="12">
    <location>
        <begin position="19"/>
        <end position="287"/>
    </location>
</feature>
<dbReference type="GO" id="GO:0005886">
    <property type="term" value="C:plasma membrane"/>
    <property type="evidence" value="ECO:0007669"/>
    <property type="project" value="UniProtKB-SubCell"/>
</dbReference>
<keyword evidence="9 11" id="KW-0413">Isomerase</keyword>
<evidence type="ECO:0000259" key="13">
    <source>
        <dbReference type="PROSITE" id="PS50198"/>
    </source>
</evidence>
<dbReference type="SUPFAM" id="SSF109998">
    <property type="entry name" value="Triger factor/SurA peptide-binding domain-like"/>
    <property type="match status" value="1"/>
</dbReference>
<dbReference type="InterPro" id="IPR046357">
    <property type="entry name" value="PPIase_dom_sf"/>
</dbReference>
<dbReference type="InterPro" id="IPR050245">
    <property type="entry name" value="PrsA_foldase"/>
</dbReference>
<dbReference type="EMBL" id="JARRTL010000034">
    <property type="protein sequence ID" value="MEC0487711.1"/>
    <property type="molecule type" value="Genomic_DNA"/>
</dbReference>
<comment type="catalytic activity">
    <reaction evidence="1 11">
        <text>[protein]-peptidylproline (omega=180) = [protein]-peptidylproline (omega=0)</text>
        <dbReference type="Rhea" id="RHEA:16237"/>
        <dbReference type="Rhea" id="RHEA-COMP:10747"/>
        <dbReference type="Rhea" id="RHEA-COMP:10748"/>
        <dbReference type="ChEBI" id="CHEBI:83833"/>
        <dbReference type="ChEBI" id="CHEBI:83834"/>
        <dbReference type="EC" id="5.2.1.8"/>
    </reaction>
</comment>
<evidence type="ECO:0000256" key="4">
    <source>
        <dbReference type="ARBA" id="ARBA00022475"/>
    </source>
</evidence>
<dbReference type="PANTHER" id="PTHR47245">
    <property type="entry name" value="PEPTIDYLPROLYL ISOMERASE"/>
    <property type="match status" value="1"/>
</dbReference>
<reference evidence="14 16" key="1">
    <citation type="journal article" date="2015" name="Int. J. Syst. Evol. Microbiol.">
        <title>Bacillus glycinifermentans sp. nov., isolated from fermented soybean paste.</title>
        <authorList>
            <person name="Kim S.J."/>
            <person name="Dunlap C.A."/>
            <person name="Kwon S.W."/>
            <person name="Rooney A.P."/>
        </authorList>
    </citation>
    <scope>NUCLEOTIDE SEQUENCE [LARGE SCALE GENOMIC DNA]</scope>
    <source>
        <strain evidence="14 16">GO-13</strain>
    </source>
</reference>
<evidence type="ECO:0000256" key="10">
    <source>
        <dbReference type="ARBA" id="ARBA00023288"/>
    </source>
</evidence>
<reference evidence="15 17" key="3">
    <citation type="submission" date="2023-03" db="EMBL/GenBank/DDBJ databases">
        <title>Agriculturally important microbes genome sequencing.</title>
        <authorList>
            <person name="Dunlap C."/>
        </authorList>
    </citation>
    <scope>NUCLEOTIDE SEQUENCE [LARGE SCALE GENOMIC DNA]</scope>
    <source>
        <strain evidence="15 17">CBP-3203</strain>
    </source>
</reference>
<reference evidence="14" key="2">
    <citation type="submission" date="2015-10" db="EMBL/GenBank/DDBJ databases">
        <authorList>
            <person name="Gilbert D.G."/>
        </authorList>
    </citation>
    <scope>NUCLEOTIDE SEQUENCE</scope>
    <source>
        <strain evidence="14">GO-13</strain>
    </source>
</reference>
<proteinExistence type="inferred from homology"/>
<dbReference type="RefSeq" id="WP_048353693.1">
    <property type="nucleotide sequence ID" value="NZ_CP023481.1"/>
</dbReference>
<evidence type="ECO:0000256" key="5">
    <source>
        <dbReference type="ARBA" id="ARBA00022729"/>
    </source>
</evidence>
<evidence type="ECO:0000256" key="12">
    <source>
        <dbReference type="SAM" id="SignalP"/>
    </source>
</evidence>
<keyword evidence="7 11" id="KW-0472">Membrane</keyword>
<comment type="subcellular location">
    <subcellularLocation>
        <location evidence="2 11">Cell membrane</location>
        <topology evidence="2 11">Lipid-anchor</topology>
    </subcellularLocation>
</comment>
<dbReference type="GO" id="GO:0006457">
    <property type="term" value="P:protein folding"/>
    <property type="evidence" value="ECO:0007669"/>
    <property type="project" value="UniProtKB-UniRule"/>
</dbReference>
<feature type="signal peptide" evidence="12">
    <location>
        <begin position="1"/>
        <end position="18"/>
    </location>
</feature>
<evidence type="ECO:0000256" key="9">
    <source>
        <dbReference type="ARBA" id="ARBA00023235"/>
    </source>
</evidence>
<keyword evidence="4 11" id="KW-1003">Cell membrane</keyword>
<keyword evidence="10 11" id="KW-0449">Lipoprotein</keyword>
<accession>A0A0T6BNB5</accession>
<feature type="domain" description="PpiC" evidence="13">
    <location>
        <begin position="134"/>
        <end position="224"/>
    </location>
</feature>
<evidence type="ECO:0000256" key="6">
    <source>
        <dbReference type="ARBA" id="ARBA00023110"/>
    </source>
</evidence>
<sequence>MKKIAIAAITATSVLALSACSSGDSQVVAETKAGNVTKEELYQTLKENAGADALNMLVQQKVLDKKYKATDKEIDKKLNEYKKTAGDQIEALIKQKGEDYVKKQIKYELLMQKAAKDNIKVTDKEVKEYYDGLKGKVHVSHIVVKEKKTAEEVEKKLKKGEKFEDLAKEYSADGTAEKGGDLGWIGKNDNMDKTFTKAAFALKTGEVSGLVKTQFGYHIIKKTEERGKYDDMKKELKKELLEQKESDTTQLQTVMNELVKDANMKVKDKELKKQVEQNKAATTSGNS</sequence>
<dbReference type="SUPFAM" id="SSF54534">
    <property type="entry name" value="FKBP-like"/>
    <property type="match status" value="1"/>
</dbReference>
<dbReference type="InterPro" id="IPR023059">
    <property type="entry name" value="Foldase_PrsA"/>
</dbReference>